<protein>
    <recommendedName>
        <fullName evidence="4">Saponin hydrolase</fullName>
    </recommendedName>
</protein>
<dbReference type="Gene3D" id="2.120.10.30">
    <property type="entry name" value="TolB, C-terminal domain"/>
    <property type="match status" value="1"/>
</dbReference>
<dbReference type="OrthoDB" id="10265322at2759"/>
<feature type="signal peptide" evidence="1">
    <location>
        <begin position="1"/>
        <end position="19"/>
    </location>
</feature>
<feature type="chain" id="PRO_5017386981" description="Saponin hydrolase" evidence="1">
    <location>
        <begin position="20"/>
        <end position="623"/>
    </location>
</feature>
<evidence type="ECO:0000313" key="2">
    <source>
        <dbReference type="EMBL" id="RJE23088.1"/>
    </source>
</evidence>
<keyword evidence="3" id="KW-1185">Reference proteome</keyword>
<comment type="caution">
    <text evidence="2">The sequence shown here is derived from an EMBL/GenBank/DDBJ whole genome shotgun (WGS) entry which is preliminary data.</text>
</comment>
<dbReference type="STRING" id="2070753.A0A3A2ZIW2"/>
<keyword evidence="1" id="KW-0732">Signal</keyword>
<dbReference type="EMBL" id="MVGC01000136">
    <property type="protein sequence ID" value="RJE23088.1"/>
    <property type="molecule type" value="Genomic_DNA"/>
</dbReference>
<reference evidence="3" key="1">
    <citation type="submission" date="2017-02" db="EMBL/GenBank/DDBJ databases">
        <authorList>
            <person name="Tafer H."/>
            <person name="Lopandic K."/>
        </authorList>
    </citation>
    <scope>NUCLEOTIDE SEQUENCE [LARGE SCALE GENOMIC DNA]</scope>
    <source>
        <strain evidence="3">CBS 366.77</strain>
    </source>
</reference>
<dbReference type="AlphaFoldDB" id="A0A3A2ZIW2"/>
<organism evidence="2 3">
    <name type="scientific">Aspergillus sclerotialis</name>
    <dbReference type="NCBI Taxonomy" id="2070753"/>
    <lineage>
        <taxon>Eukaryota</taxon>
        <taxon>Fungi</taxon>
        <taxon>Dikarya</taxon>
        <taxon>Ascomycota</taxon>
        <taxon>Pezizomycotina</taxon>
        <taxon>Eurotiomycetes</taxon>
        <taxon>Eurotiomycetidae</taxon>
        <taxon>Eurotiales</taxon>
        <taxon>Aspergillaceae</taxon>
        <taxon>Aspergillus</taxon>
        <taxon>Aspergillus subgen. Polypaecilum</taxon>
    </lineage>
</organism>
<evidence type="ECO:0000256" key="1">
    <source>
        <dbReference type="SAM" id="SignalP"/>
    </source>
</evidence>
<gene>
    <name evidence="2" type="ORF">PHISCL_04578</name>
</gene>
<evidence type="ECO:0008006" key="4">
    <source>
        <dbReference type="Google" id="ProtNLM"/>
    </source>
</evidence>
<dbReference type="Proteomes" id="UP000266188">
    <property type="component" value="Unassembled WGS sequence"/>
</dbReference>
<dbReference type="InterPro" id="IPR011042">
    <property type="entry name" value="6-blade_b-propeller_TolB-like"/>
</dbReference>
<evidence type="ECO:0000313" key="3">
    <source>
        <dbReference type="Proteomes" id="UP000266188"/>
    </source>
</evidence>
<sequence>MGISYFIAALIGTTLCTSAEKIPQSPSPEPIKVVELPLPPVAPSDSPGACTPKINPHLTGCIDRTSEQRSGNFLPDNNHIVATVNFTGAPAHPDPASIFSGPQLIIIRTNGTTFPNGDPWKCITCGVPASNKKCSTTQADYPQAFKDGKRVLVGNNIVDGGAYLASSACTPNSTHIYPIRWNTKADGTGSGGDIRELRIHPDNVHLGFNAFEYGGPSVDQFGYFARLSFNPNPASGEPRTPRYDLVNVTRLYNPKLPPPIGADGENLVLNFSAITVGELRGFTGRGDEAIYVGSSWESDNIDLFAVGLATGAVRRITEHPGYADPIDVSQDNQWNVVLDTRGTNRTMFMDAMRHIPPLTDLVTVTAASSIRNNGKRRFFQPWLLDRAGDRGTYFGQQINADGDGSPGSVNDPMWNAMADPRWSWDQTKIAYYQALTVPPACGGVNPLPCPTSTAPGGRTYRIMLAHLTSREPVELQPVEPVSDVVPWGTSYVPGSPAPARYFPPGGQYTLKGSHSGRVIVNIRENSSKTAVQSVAVKYFNYSNDGVNYIDGNENATLTSISKTDSVTNIFANLTSSGESPGRKYTSPDGFHLRMDIMTNMFEANGTLTTTVNGSTYEQPRNFT</sequence>
<accession>A0A3A2ZIW2</accession>
<proteinExistence type="predicted"/>
<name>A0A3A2ZIW2_9EURO</name>